<organism evidence="2 3">
    <name type="scientific">Hymenobacter sublimis</name>
    <dbReference type="NCBI Taxonomy" id="2933777"/>
    <lineage>
        <taxon>Bacteria</taxon>
        <taxon>Pseudomonadati</taxon>
        <taxon>Bacteroidota</taxon>
        <taxon>Cytophagia</taxon>
        <taxon>Cytophagales</taxon>
        <taxon>Hymenobacteraceae</taxon>
        <taxon>Hymenobacter</taxon>
    </lineage>
</organism>
<dbReference type="RefSeq" id="WP_247975542.1">
    <property type="nucleotide sequence ID" value="NZ_CP095848.1"/>
</dbReference>
<evidence type="ECO:0008006" key="4">
    <source>
        <dbReference type="Google" id="ProtNLM"/>
    </source>
</evidence>
<evidence type="ECO:0000313" key="3">
    <source>
        <dbReference type="Proteomes" id="UP000829647"/>
    </source>
</evidence>
<name>A0ABY4JD75_9BACT</name>
<feature type="signal peptide" evidence="1">
    <location>
        <begin position="1"/>
        <end position="26"/>
    </location>
</feature>
<gene>
    <name evidence="2" type="ORF">MWH26_19260</name>
</gene>
<keyword evidence="1" id="KW-0732">Signal</keyword>
<evidence type="ECO:0000256" key="1">
    <source>
        <dbReference type="SAM" id="SignalP"/>
    </source>
</evidence>
<accession>A0ABY4JD75</accession>
<proteinExistence type="predicted"/>
<sequence>MLKLPLVTRGTLAVSLFCLSAQLAAAQAPDSTVSVAPATSQGSGTLLKLGTGITRGFSVGGFSGVTLPLVLGAEHHLSPAISVYGNAFSGFFLGPNPRRSDGSSPYILGDFGFDAGVRYYYGQEKRRRQGRVTGPFAGNYLALQSTSLFNSHYVGSPYRYSTLTLLWGMQRRIGKYGLFDAYVGAGLARERLYYTGGFSPTSSRIRTSFAPEIGIKFSLGSRLTSNK</sequence>
<protein>
    <recommendedName>
        <fullName evidence="4">DUF3575 domain-containing protein</fullName>
    </recommendedName>
</protein>
<keyword evidence="3" id="KW-1185">Reference proteome</keyword>
<reference evidence="2 3" key="1">
    <citation type="submission" date="2022-04" db="EMBL/GenBank/DDBJ databases">
        <title>Hymenobacter sp. isolated from the air.</title>
        <authorList>
            <person name="Won M."/>
            <person name="Lee C.-M."/>
            <person name="Woen H.-Y."/>
            <person name="Kwon S.-W."/>
        </authorList>
    </citation>
    <scope>NUCLEOTIDE SEQUENCE [LARGE SCALE GENOMIC DNA]</scope>
    <source>
        <strain evidence="3">5516 S-25</strain>
    </source>
</reference>
<evidence type="ECO:0000313" key="2">
    <source>
        <dbReference type="EMBL" id="UPL49304.1"/>
    </source>
</evidence>
<feature type="chain" id="PRO_5045857634" description="DUF3575 domain-containing protein" evidence="1">
    <location>
        <begin position="27"/>
        <end position="227"/>
    </location>
</feature>
<dbReference type="Proteomes" id="UP000829647">
    <property type="component" value="Chromosome"/>
</dbReference>
<dbReference type="EMBL" id="CP095848">
    <property type="protein sequence ID" value="UPL49304.1"/>
    <property type="molecule type" value="Genomic_DNA"/>
</dbReference>